<dbReference type="EMBL" id="BAABJZ010000006">
    <property type="protein sequence ID" value="GAA4874929.1"/>
    <property type="molecule type" value="Genomic_DNA"/>
</dbReference>
<dbReference type="Gene3D" id="2.40.160.50">
    <property type="entry name" value="membrane protein fhac: a member of the omp85/tpsb transporter family"/>
    <property type="match status" value="1"/>
</dbReference>
<sequence length="524" mass="60354">MGSKRIGLIALGIAPWLSFKCVGAEQQLITSECLAEHYQVVRNDVFDPDAEGYTWLHHWANRLHITTQEVAVNNSLGAFLPCPDDADDLYEIERHLRSKPYLRDAQVSKAEQGKPIKIETWDTWSLLPTIDFSRKGGENAAAMGIKDSNFLGLGIHTELLYFSDYLRSGYLIDLYAPLYLGKNLQAGLTLADTDDGEKIAVSLVRPFVSHNSQHGFGVYFNKESRNDTIRQAGKQSNQFHQRLESAQLWYGQPWVHWPNQVLRWQVGLSHDQHRFAPTQTTRLPDDRQRTYPWAQLRFQQDRYEKRRNLFLINAAEDINLGWDLAVKAGWDLSGDGGWVTQLHSHRGWAISPKHLWLSRYWLQAEQQQERGDYLWMQWRNELFYQLSQPVRLYAKIDWRHSINSYLDRPNTLGGTTGLRGYPLQYQHGDTILLASAEARYYPNINLWQLLEAGAALFYDIGEARGGSPYPDNPTGTLQSVGIGLRFYASHAGSNNVIHLDFARPISDDEQVNQWEWRVEVKQHF</sequence>
<organism evidence="1 2">
    <name type="scientific">Ferrimonas pelagia</name>
    <dbReference type="NCBI Taxonomy" id="1177826"/>
    <lineage>
        <taxon>Bacteria</taxon>
        <taxon>Pseudomonadati</taxon>
        <taxon>Pseudomonadota</taxon>
        <taxon>Gammaproteobacteria</taxon>
        <taxon>Alteromonadales</taxon>
        <taxon>Ferrimonadaceae</taxon>
        <taxon>Ferrimonas</taxon>
    </lineage>
</organism>
<dbReference type="Proteomes" id="UP001499988">
    <property type="component" value="Unassembled WGS sequence"/>
</dbReference>
<reference evidence="2" key="1">
    <citation type="journal article" date="2019" name="Int. J. Syst. Evol. Microbiol.">
        <title>The Global Catalogue of Microorganisms (GCM) 10K type strain sequencing project: providing services to taxonomists for standard genome sequencing and annotation.</title>
        <authorList>
            <consortium name="The Broad Institute Genomics Platform"/>
            <consortium name="The Broad Institute Genome Sequencing Center for Infectious Disease"/>
            <person name="Wu L."/>
            <person name="Ma J."/>
        </authorList>
    </citation>
    <scope>NUCLEOTIDE SEQUENCE [LARGE SCALE GENOMIC DNA]</scope>
    <source>
        <strain evidence="2">JCM 18401</strain>
    </source>
</reference>
<protein>
    <recommendedName>
        <fullName evidence="3">Haemolysin activator HlyB C-terminal domain-containing protein</fullName>
    </recommendedName>
</protein>
<proteinExistence type="predicted"/>
<gene>
    <name evidence="1" type="ORF">GCM10023333_05100</name>
</gene>
<dbReference type="RefSeq" id="WP_345333100.1">
    <property type="nucleotide sequence ID" value="NZ_BAABJZ010000006.1"/>
</dbReference>
<evidence type="ECO:0000313" key="2">
    <source>
        <dbReference type="Proteomes" id="UP001499988"/>
    </source>
</evidence>
<comment type="caution">
    <text evidence="1">The sequence shown here is derived from an EMBL/GenBank/DDBJ whole genome shotgun (WGS) entry which is preliminary data.</text>
</comment>
<accession>A0ABP9EFG4</accession>
<evidence type="ECO:0000313" key="1">
    <source>
        <dbReference type="EMBL" id="GAA4874929.1"/>
    </source>
</evidence>
<name>A0ABP9EFG4_9GAMM</name>
<keyword evidence="2" id="KW-1185">Reference proteome</keyword>
<evidence type="ECO:0008006" key="3">
    <source>
        <dbReference type="Google" id="ProtNLM"/>
    </source>
</evidence>